<keyword evidence="2" id="KW-1185">Reference proteome</keyword>
<evidence type="ECO:0000313" key="1">
    <source>
        <dbReference type="EMBL" id="KAI0083246.1"/>
    </source>
</evidence>
<proteinExistence type="predicted"/>
<sequence length="165" mass="18802">MYVLSISIRGPSLTTPHVCADWLSANTYFVFELIVLLLTWIKTYPALRLLKVANIGTTRSLFYIIFRDGTCQFIESRVLIVVSVVSMLSRVWQPLYYPLILSDTVVSVTISRFIFNIRRNYVDEITEGSELVVGLDVADLEISHVQFGVTDVENHVRLDLELEEG</sequence>
<gene>
    <name evidence="1" type="ORF">BDY19DRAFT_979966</name>
</gene>
<comment type="caution">
    <text evidence="1">The sequence shown here is derived from an EMBL/GenBank/DDBJ whole genome shotgun (WGS) entry which is preliminary data.</text>
</comment>
<accession>A0ACB8TMN3</accession>
<dbReference type="EMBL" id="MU274978">
    <property type="protein sequence ID" value="KAI0083246.1"/>
    <property type="molecule type" value="Genomic_DNA"/>
</dbReference>
<dbReference type="Proteomes" id="UP001055072">
    <property type="component" value="Unassembled WGS sequence"/>
</dbReference>
<organism evidence="1 2">
    <name type="scientific">Irpex rosettiformis</name>
    <dbReference type="NCBI Taxonomy" id="378272"/>
    <lineage>
        <taxon>Eukaryota</taxon>
        <taxon>Fungi</taxon>
        <taxon>Dikarya</taxon>
        <taxon>Basidiomycota</taxon>
        <taxon>Agaricomycotina</taxon>
        <taxon>Agaricomycetes</taxon>
        <taxon>Polyporales</taxon>
        <taxon>Irpicaceae</taxon>
        <taxon>Irpex</taxon>
    </lineage>
</organism>
<protein>
    <submittedName>
        <fullName evidence="1">Uncharacterized protein</fullName>
    </submittedName>
</protein>
<name>A0ACB8TMN3_9APHY</name>
<reference evidence="1" key="1">
    <citation type="journal article" date="2021" name="Environ. Microbiol.">
        <title>Gene family expansions and transcriptome signatures uncover fungal adaptations to wood decay.</title>
        <authorList>
            <person name="Hage H."/>
            <person name="Miyauchi S."/>
            <person name="Viragh M."/>
            <person name="Drula E."/>
            <person name="Min B."/>
            <person name="Chaduli D."/>
            <person name="Navarro D."/>
            <person name="Favel A."/>
            <person name="Norest M."/>
            <person name="Lesage-Meessen L."/>
            <person name="Balint B."/>
            <person name="Merenyi Z."/>
            <person name="de Eugenio L."/>
            <person name="Morin E."/>
            <person name="Martinez A.T."/>
            <person name="Baldrian P."/>
            <person name="Stursova M."/>
            <person name="Martinez M.J."/>
            <person name="Novotny C."/>
            <person name="Magnuson J.K."/>
            <person name="Spatafora J.W."/>
            <person name="Maurice S."/>
            <person name="Pangilinan J."/>
            <person name="Andreopoulos W."/>
            <person name="LaButti K."/>
            <person name="Hundley H."/>
            <person name="Na H."/>
            <person name="Kuo A."/>
            <person name="Barry K."/>
            <person name="Lipzen A."/>
            <person name="Henrissat B."/>
            <person name="Riley R."/>
            <person name="Ahrendt S."/>
            <person name="Nagy L.G."/>
            <person name="Grigoriev I.V."/>
            <person name="Martin F."/>
            <person name="Rosso M.N."/>
        </authorList>
    </citation>
    <scope>NUCLEOTIDE SEQUENCE</scope>
    <source>
        <strain evidence="1">CBS 384.51</strain>
    </source>
</reference>
<evidence type="ECO:0000313" key="2">
    <source>
        <dbReference type="Proteomes" id="UP001055072"/>
    </source>
</evidence>